<dbReference type="InParanoid" id="A0A177CSM7"/>
<feature type="transmembrane region" description="Helical" evidence="5">
    <location>
        <begin position="49"/>
        <end position="66"/>
    </location>
</feature>
<dbReference type="PANTHER" id="PTHR37451:SF1">
    <property type="entry name" value="MARVEL DOMAIN-CONTAINING PROTEIN"/>
    <property type="match status" value="1"/>
</dbReference>
<evidence type="ECO:0000256" key="1">
    <source>
        <dbReference type="ARBA" id="ARBA00004141"/>
    </source>
</evidence>
<evidence type="ECO:0000256" key="5">
    <source>
        <dbReference type="SAM" id="Phobius"/>
    </source>
</evidence>
<name>A0A177CSM7_9PLEO</name>
<sequence length="160" mass="17517">MPFLDVAILPLRAVQAVFSIIVLGLTAYIIDAYRGPGSYDSWTPDSVDFMLFTSIWTLLAVAYLTLAPSRFPAAAHKFAIIGVEAVTMIFWFAAWVAVASWWGNVWHGAGHHPVWSSGVAAIIFSAFIWLAFVITTVVAALHVRRTSRNDTAPPPQMQGV</sequence>
<evidence type="ECO:0000313" key="8">
    <source>
        <dbReference type="Proteomes" id="UP000077069"/>
    </source>
</evidence>
<dbReference type="STRING" id="1460663.A0A177CSM7"/>
<keyword evidence="8" id="KW-1185">Reference proteome</keyword>
<dbReference type="GeneID" id="28761085"/>
<evidence type="ECO:0000256" key="3">
    <source>
        <dbReference type="ARBA" id="ARBA00022989"/>
    </source>
</evidence>
<comment type="subcellular location">
    <subcellularLocation>
        <location evidence="1">Membrane</location>
        <topology evidence="1">Multi-pass membrane protein</topology>
    </subcellularLocation>
</comment>
<dbReference type="EMBL" id="KV441549">
    <property type="protein sequence ID" value="OAG09777.1"/>
    <property type="molecule type" value="Genomic_DNA"/>
</dbReference>
<dbReference type="GO" id="GO:0016020">
    <property type="term" value="C:membrane"/>
    <property type="evidence" value="ECO:0007669"/>
    <property type="project" value="UniProtKB-SubCell"/>
</dbReference>
<keyword evidence="4 5" id="KW-0472">Membrane</keyword>
<feature type="transmembrane region" description="Helical" evidence="5">
    <location>
        <begin position="78"/>
        <end position="102"/>
    </location>
</feature>
<evidence type="ECO:0000313" key="7">
    <source>
        <dbReference type="EMBL" id="OAG09777.1"/>
    </source>
</evidence>
<gene>
    <name evidence="7" type="ORF">CC84DRAFT_1160854</name>
</gene>
<dbReference type="Proteomes" id="UP000077069">
    <property type="component" value="Unassembled WGS sequence"/>
</dbReference>
<feature type="transmembrane region" description="Helical" evidence="5">
    <location>
        <begin position="114"/>
        <end position="141"/>
    </location>
</feature>
<keyword evidence="3 5" id="KW-1133">Transmembrane helix</keyword>
<proteinExistence type="predicted"/>
<protein>
    <recommendedName>
        <fullName evidence="6">MARVEL domain-containing protein</fullName>
    </recommendedName>
</protein>
<dbReference type="AlphaFoldDB" id="A0A177CSM7"/>
<feature type="domain" description="MARVEL" evidence="6">
    <location>
        <begin position="10"/>
        <end position="137"/>
    </location>
</feature>
<accession>A0A177CSM7</accession>
<evidence type="ECO:0000256" key="2">
    <source>
        <dbReference type="ARBA" id="ARBA00022692"/>
    </source>
</evidence>
<dbReference type="InterPro" id="IPR008253">
    <property type="entry name" value="Marvel"/>
</dbReference>
<feature type="transmembrane region" description="Helical" evidence="5">
    <location>
        <begin position="7"/>
        <end position="29"/>
    </location>
</feature>
<dbReference type="Pfam" id="PF01284">
    <property type="entry name" value="MARVEL"/>
    <property type="match status" value="1"/>
</dbReference>
<organism evidence="7 8">
    <name type="scientific">Paraphaeosphaeria sporulosa</name>
    <dbReference type="NCBI Taxonomy" id="1460663"/>
    <lineage>
        <taxon>Eukaryota</taxon>
        <taxon>Fungi</taxon>
        <taxon>Dikarya</taxon>
        <taxon>Ascomycota</taxon>
        <taxon>Pezizomycotina</taxon>
        <taxon>Dothideomycetes</taxon>
        <taxon>Pleosporomycetidae</taxon>
        <taxon>Pleosporales</taxon>
        <taxon>Massarineae</taxon>
        <taxon>Didymosphaeriaceae</taxon>
        <taxon>Paraphaeosphaeria</taxon>
    </lineage>
</organism>
<evidence type="ECO:0000256" key="4">
    <source>
        <dbReference type="ARBA" id="ARBA00023136"/>
    </source>
</evidence>
<reference evidence="7 8" key="1">
    <citation type="submission" date="2016-05" db="EMBL/GenBank/DDBJ databases">
        <title>Comparative analysis of secretome profiles of manganese(II)-oxidizing ascomycete fungi.</title>
        <authorList>
            <consortium name="DOE Joint Genome Institute"/>
            <person name="Zeiner C.A."/>
            <person name="Purvine S.O."/>
            <person name="Zink E.M."/>
            <person name="Wu S."/>
            <person name="Pasa-Tolic L."/>
            <person name="Chaput D.L."/>
            <person name="Haridas S."/>
            <person name="Grigoriev I.V."/>
            <person name="Santelli C.M."/>
            <person name="Hansel C.M."/>
        </authorList>
    </citation>
    <scope>NUCLEOTIDE SEQUENCE [LARGE SCALE GENOMIC DNA]</scope>
    <source>
        <strain evidence="7 8">AP3s5-JAC2a</strain>
    </source>
</reference>
<dbReference type="OrthoDB" id="2117453at2759"/>
<evidence type="ECO:0000259" key="6">
    <source>
        <dbReference type="Pfam" id="PF01284"/>
    </source>
</evidence>
<dbReference type="RefSeq" id="XP_018040142.1">
    <property type="nucleotide sequence ID" value="XM_018177599.1"/>
</dbReference>
<keyword evidence="2 5" id="KW-0812">Transmembrane</keyword>
<dbReference type="PANTHER" id="PTHR37451">
    <property type="entry name" value="MARVEL DOMAIN"/>
    <property type="match status" value="1"/>
</dbReference>